<organism evidence="1">
    <name type="scientific">Ophidiomyces ophidiicola</name>
    <dbReference type="NCBI Taxonomy" id="1387563"/>
    <lineage>
        <taxon>Eukaryota</taxon>
        <taxon>Fungi</taxon>
        <taxon>Dikarya</taxon>
        <taxon>Ascomycota</taxon>
        <taxon>Pezizomycotina</taxon>
        <taxon>Eurotiomycetes</taxon>
        <taxon>Eurotiomycetidae</taxon>
        <taxon>Onygenales</taxon>
        <taxon>Onygenaceae</taxon>
        <taxon>Ophidiomyces</taxon>
    </lineage>
</organism>
<gene>
    <name evidence="1" type="ORF">LOY88_004030</name>
</gene>
<sequence>MAFSSSFTLLDGPTVKILYAADIDDTPTVIFNAIPKAVVTQFSSFLGDCFPSCDKVHVSRKGCDGKTYTTIFGGVKPAFVCIFQWMLSSCKNQTFQNIDRFEFAKYARLYEAAVLLGISRIENEMVFRMELLAKGQVPIQDVKIIYANFPKECLPRQIVIRSIGDALFERRLRRCALYKDFKLQCAEYDKDIYGYIQEKKAAIREEEMAKKRGGKKKQNSNEGKPGEDCGEAPQIIIKRVQAVTARKGHGGKPTYFRIGLEEFGISNQEYTAAKPTRT</sequence>
<evidence type="ECO:0000313" key="1">
    <source>
        <dbReference type="EMBL" id="KAI2385529.1"/>
    </source>
</evidence>
<dbReference type="EMBL" id="JALBCA010000057">
    <property type="protein sequence ID" value="KAI2385529.1"/>
    <property type="molecule type" value="Genomic_DNA"/>
</dbReference>
<protein>
    <submittedName>
        <fullName evidence="1">Uncharacterized protein</fullName>
    </submittedName>
</protein>
<name>A0ACB8UVF3_9EURO</name>
<reference evidence="1" key="1">
    <citation type="journal article" date="2022" name="bioRxiv">
        <title>Population genetic analysis of Ophidiomyces ophidiicola, the causative agent of snake fungal disease, indicates recent introductions to the USA.</title>
        <authorList>
            <person name="Ladner J.T."/>
            <person name="Palmer J.M."/>
            <person name="Ettinger C.L."/>
            <person name="Stajich J.E."/>
            <person name="Farrell T.M."/>
            <person name="Glorioso B.M."/>
            <person name="Lawson B."/>
            <person name="Price S.J."/>
            <person name="Stengle A.G."/>
            <person name="Grear D.A."/>
            <person name="Lorch J.M."/>
        </authorList>
    </citation>
    <scope>NUCLEOTIDE SEQUENCE</scope>
    <source>
        <strain evidence="1">NWHC 24266-5</strain>
    </source>
</reference>
<proteinExistence type="predicted"/>
<accession>A0ACB8UVF3</accession>
<comment type="caution">
    <text evidence="1">The sequence shown here is derived from an EMBL/GenBank/DDBJ whole genome shotgun (WGS) entry which is preliminary data.</text>
</comment>